<feature type="compositionally biased region" description="Polar residues" evidence="1">
    <location>
        <begin position="676"/>
        <end position="690"/>
    </location>
</feature>
<feature type="compositionally biased region" description="Polar residues" evidence="1">
    <location>
        <begin position="1"/>
        <end position="12"/>
    </location>
</feature>
<feature type="compositionally biased region" description="Polar residues" evidence="1">
    <location>
        <begin position="504"/>
        <end position="525"/>
    </location>
</feature>
<name>A0A914XZC2_9BILA</name>
<dbReference type="WBParaSite" id="PSU_v2.g13301.t1">
    <property type="protein sequence ID" value="PSU_v2.g13301.t1"/>
    <property type="gene ID" value="PSU_v2.g13301"/>
</dbReference>
<feature type="compositionally biased region" description="Polar residues" evidence="1">
    <location>
        <begin position="458"/>
        <end position="473"/>
    </location>
</feature>
<feature type="region of interest" description="Disordered" evidence="1">
    <location>
        <begin position="326"/>
        <end position="403"/>
    </location>
</feature>
<evidence type="ECO:0000256" key="1">
    <source>
        <dbReference type="SAM" id="MobiDB-lite"/>
    </source>
</evidence>
<feature type="region of interest" description="Disordered" evidence="1">
    <location>
        <begin position="955"/>
        <end position="985"/>
    </location>
</feature>
<feature type="compositionally biased region" description="Basic and acidic residues" evidence="1">
    <location>
        <begin position="632"/>
        <end position="647"/>
    </location>
</feature>
<feature type="region of interest" description="Disordered" evidence="1">
    <location>
        <begin position="848"/>
        <end position="919"/>
    </location>
</feature>
<dbReference type="InterPro" id="IPR001849">
    <property type="entry name" value="PH_domain"/>
</dbReference>
<feature type="region of interest" description="Disordered" evidence="1">
    <location>
        <begin position="1"/>
        <end position="51"/>
    </location>
</feature>
<dbReference type="SUPFAM" id="SSF50729">
    <property type="entry name" value="PH domain-like"/>
    <property type="match status" value="1"/>
</dbReference>
<feature type="compositionally biased region" description="Low complexity" evidence="1">
    <location>
        <begin position="358"/>
        <end position="373"/>
    </location>
</feature>
<feature type="compositionally biased region" description="Polar residues" evidence="1">
    <location>
        <begin position="1129"/>
        <end position="1139"/>
    </location>
</feature>
<dbReference type="SMART" id="SM00233">
    <property type="entry name" value="PH"/>
    <property type="match status" value="1"/>
</dbReference>
<feature type="compositionally biased region" description="Basic and acidic residues" evidence="1">
    <location>
        <begin position="1069"/>
        <end position="1079"/>
    </location>
</feature>
<protein>
    <submittedName>
        <fullName evidence="4">PH domain-containing protein</fullName>
    </submittedName>
</protein>
<feature type="compositionally biased region" description="Polar residues" evidence="1">
    <location>
        <begin position="955"/>
        <end position="970"/>
    </location>
</feature>
<feature type="domain" description="PH" evidence="2">
    <location>
        <begin position="54"/>
        <end position="181"/>
    </location>
</feature>
<dbReference type="Gene3D" id="2.30.29.30">
    <property type="entry name" value="Pleckstrin-homology domain (PH domain)/Phosphotyrosine-binding domain (PTB)"/>
    <property type="match status" value="2"/>
</dbReference>
<reference evidence="4" key="1">
    <citation type="submission" date="2022-11" db="UniProtKB">
        <authorList>
            <consortium name="WormBaseParasite"/>
        </authorList>
    </citation>
    <scope>IDENTIFICATION</scope>
</reference>
<proteinExistence type="predicted"/>
<dbReference type="Proteomes" id="UP000887577">
    <property type="component" value="Unplaced"/>
</dbReference>
<feature type="compositionally biased region" description="Polar residues" evidence="1">
    <location>
        <begin position="903"/>
        <end position="914"/>
    </location>
</feature>
<feature type="compositionally biased region" description="Basic and acidic residues" evidence="1">
    <location>
        <begin position="612"/>
        <end position="624"/>
    </location>
</feature>
<feature type="region of interest" description="Disordered" evidence="1">
    <location>
        <begin position="597"/>
        <end position="707"/>
    </location>
</feature>
<evidence type="ECO:0000259" key="2">
    <source>
        <dbReference type="SMART" id="SM00233"/>
    </source>
</evidence>
<feature type="compositionally biased region" description="Low complexity" evidence="1">
    <location>
        <begin position="883"/>
        <end position="894"/>
    </location>
</feature>
<dbReference type="InterPro" id="IPR011993">
    <property type="entry name" value="PH-like_dom_sf"/>
</dbReference>
<feature type="region of interest" description="Disordered" evidence="1">
    <location>
        <begin position="1103"/>
        <end position="1139"/>
    </location>
</feature>
<sequence>MSSLSIATTTDADGSLPSTSSTSRSITSSTTTRSYTSPSRRRSPTTSLRSAQIGIRNGSISQKSNLEEDIGTNKSGIITGLMAFSKSSKKTYYAILSDRCFELHDNQKTYKKKKSARHIFDLATCFNINRHDDAKLKNSISIMTPDDTFIFRAADEEKQRDGNDRATMDWYDAMMIALVNARALHLGRPVLPAEFFEYCWDVTLVSKPKIRKPVPNPENFENICVLRPELKTRHRLGFYAHTIILCKMGIQPAMSGLPKSGIPPFRTEHFIEIQRQYVASFGFQEKYFIMRVGRAASTGMCEIWAQCESEEVAASIHTRLNEIIEREGKKRKSQSSSSHYHHPPSSSSSSTTTVTGASKDFPSSSRSEPSQSPKIEHLTPEPTIYQAAPSLPPKTTMSLTTSLQRPRLTDITYNIPEDETLSTHSTGYYRPLGAKSIDQAILRDITRHEEKSIEDQPRSLTVGSQSPSSNTWLNMLRRGNRGDTRTSISTGTTPTSSLKHTDRFSPTITVSQQQQPRKTPKQSSFYPVVEWAKQRASLISGSSQPDDETEDSGGTLKVVDYEDTIPERPSVYMNGCLPHEKLIELALEGKLRYDELGSRGSTSSYLDEEANEEKKDKLNDETRKRQITNDSGKGEDSDSDRYNRFTPEEQEDSSSLTADDAYSDDLSDRNHENNYEACSTSSMGGVSSHTSGHHEKESNSSGSVSHLLVPSTTEQQHLEDIQSYISDSSDSCYSSLNANAYAQNPPRAFSFSSNLVQSERNTYEMMHPSKFASRIDEHKPFSGTEESLPLSNEGLQLGEEAATSATMPKTVVRISGNVSLGPKEDLRKRAFSLGSRSWILNPLRKLSGNHARASSSKASSIADESENECNESVASHRSHPESTVATAAAAKTAVQPPKLLSPNGRSDSIDSSVSHPGRVTRYTKNTSKKANDLMEVNFSPPNTIIQQYNAIGSAAKNGSNSSVDSTQRSRAPSFITPRPSTEATNSSNVIEKIVECGESTQGPTEVQMAEVQCFIKKDDELMLYALMKEKDTTSLYSTKTESSMPYFETIEENVSSPSSPRSSSRHSRKSLEPIRKESVARLQPPVEHLNYVVIGPEKIPERKISVPSLRIRKDQQPRQSLSQSRSDNLKASESSSKAK</sequence>
<keyword evidence="3" id="KW-1185">Reference proteome</keyword>
<feature type="compositionally biased region" description="Low complexity" evidence="1">
    <location>
        <begin position="1117"/>
        <end position="1126"/>
    </location>
</feature>
<evidence type="ECO:0000313" key="4">
    <source>
        <dbReference type="WBParaSite" id="PSU_v2.g13301.t1"/>
    </source>
</evidence>
<feature type="compositionally biased region" description="Low complexity" evidence="1">
    <location>
        <begin position="334"/>
        <end position="350"/>
    </location>
</feature>
<feature type="region of interest" description="Disordered" evidence="1">
    <location>
        <begin position="1051"/>
        <end position="1079"/>
    </location>
</feature>
<accession>A0A914XZC2</accession>
<feature type="compositionally biased region" description="Low complexity" evidence="1">
    <location>
        <begin position="485"/>
        <end position="497"/>
    </location>
</feature>
<feature type="compositionally biased region" description="Low complexity" evidence="1">
    <location>
        <begin position="851"/>
        <end position="862"/>
    </location>
</feature>
<organism evidence="3 4">
    <name type="scientific">Panagrolaimus superbus</name>
    <dbReference type="NCBI Taxonomy" id="310955"/>
    <lineage>
        <taxon>Eukaryota</taxon>
        <taxon>Metazoa</taxon>
        <taxon>Ecdysozoa</taxon>
        <taxon>Nematoda</taxon>
        <taxon>Chromadorea</taxon>
        <taxon>Rhabditida</taxon>
        <taxon>Tylenchina</taxon>
        <taxon>Panagrolaimomorpha</taxon>
        <taxon>Panagrolaimoidea</taxon>
        <taxon>Panagrolaimidae</taxon>
        <taxon>Panagrolaimus</taxon>
    </lineage>
</organism>
<feature type="compositionally biased region" description="Polar residues" evidence="1">
    <location>
        <begin position="393"/>
        <end position="403"/>
    </location>
</feature>
<dbReference type="AlphaFoldDB" id="A0A914XZC2"/>
<evidence type="ECO:0000313" key="3">
    <source>
        <dbReference type="Proteomes" id="UP000887577"/>
    </source>
</evidence>
<feature type="region of interest" description="Disordered" evidence="1">
    <location>
        <begin position="450"/>
        <end position="526"/>
    </location>
</feature>
<feature type="compositionally biased region" description="Low complexity" evidence="1">
    <location>
        <begin position="15"/>
        <end position="50"/>
    </location>
</feature>